<feature type="domain" description="Disease resistance N-terminal" evidence="5">
    <location>
        <begin position="6"/>
        <end position="83"/>
    </location>
</feature>
<dbReference type="InterPro" id="IPR042197">
    <property type="entry name" value="Apaf_helical"/>
</dbReference>
<dbReference type="AlphaFoldDB" id="A0A6A1VLQ8"/>
<dbReference type="Gene3D" id="1.10.10.10">
    <property type="entry name" value="Winged helix-like DNA-binding domain superfamily/Winged helix DNA-binding domain"/>
    <property type="match status" value="1"/>
</dbReference>
<dbReference type="SUPFAM" id="SSF52540">
    <property type="entry name" value="P-loop containing nucleoside triphosphate hydrolases"/>
    <property type="match status" value="1"/>
</dbReference>
<evidence type="ECO:0000313" key="8">
    <source>
        <dbReference type="EMBL" id="KAB1213704.1"/>
    </source>
</evidence>
<dbReference type="Pfam" id="PF23598">
    <property type="entry name" value="LRR_14"/>
    <property type="match status" value="1"/>
</dbReference>
<protein>
    <submittedName>
        <fullName evidence="8">Disease resistance protein RPM1</fullName>
    </submittedName>
</protein>
<dbReference type="PANTHER" id="PTHR23155:SF1205">
    <property type="entry name" value="DISEASE RESISTANCE PROTEIN RPM1"/>
    <property type="match status" value="1"/>
</dbReference>
<evidence type="ECO:0000256" key="1">
    <source>
        <dbReference type="ARBA" id="ARBA00022737"/>
    </source>
</evidence>
<feature type="domain" description="Disease resistance R13L4/SHOC-2-like LRR" evidence="7">
    <location>
        <begin position="552"/>
        <end position="881"/>
    </location>
</feature>
<dbReference type="GO" id="GO:0098542">
    <property type="term" value="P:defense response to other organism"/>
    <property type="evidence" value="ECO:0007669"/>
    <property type="project" value="TreeGrafter"/>
</dbReference>
<name>A0A6A1VLQ8_9ROSI</name>
<dbReference type="Proteomes" id="UP000516437">
    <property type="component" value="Chromosome 5"/>
</dbReference>
<dbReference type="PRINTS" id="PR00364">
    <property type="entry name" value="DISEASERSIST"/>
</dbReference>
<dbReference type="Pfam" id="PF00931">
    <property type="entry name" value="NB-ARC"/>
    <property type="match status" value="1"/>
</dbReference>
<dbReference type="Gene3D" id="3.40.50.300">
    <property type="entry name" value="P-loop containing nucleotide triphosphate hydrolases"/>
    <property type="match status" value="1"/>
</dbReference>
<dbReference type="FunFam" id="1.10.10.10:FF:000322">
    <property type="entry name" value="Probable disease resistance protein At1g63360"/>
    <property type="match status" value="1"/>
</dbReference>
<dbReference type="InterPro" id="IPR055414">
    <property type="entry name" value="LRR_R13L4/SHOC2-like"/>
</dbReference>
<sequence>MAEGPVNFLLDKLARLVENEMQVLMGDREEVLYLRGELERMRAFLKVADSLEESDEELKVWVKQVREIAHETEDALDEFTLLQPHETYHGNGIYRSLHKFSCCIKNMKARSRIVSELQGINSRLKDISKVHKRLLEKFARAEQGSGSTIAGNTWQDRRGDALLLEETDLVGIDKPKQQLVEWLVKGGYGREVVSVAAMGGMGKTTLAMQVYDDEVVKKYFKRRAWITVSQSFNTEELLKDMILQISSVGSKRVPEGLDSMKNDKLRRTTKDLLQRKRYLIVLDDVWHLNAWDALKLALPNNNCGSRVMLTTRNADVASTSGVESVGKVYNLKPLSLEEAWDLFCRKTFQGTECPNYLEEICKNTLRKCEGLPLAIVAIGGVLATKDKRRIDEWDVVGRSLGAEIDGNDKLQDLKKVLSLSFNDLPYYLKSCFLYLSIFPEDCLIEQMRLIRLWIAEGFIEAKEGKTLEEVAEDYLNELLNRGLLEVAATISDGRVKLYRVHDLLREIIVSKSRDQNFTSIAKDQNVIWPEKVRRLSIHNTLQNVQKNRSVSQLRSLFMFRVAEKVHLQSLFPGGFKLLNVLDMQYACLSKFPVGVLNLYYLKYLNLRGTKVKTIPSFIGKLRSLETLDLKHSHVTELPVEILKLHRLRHLLVYHYTFEPYEYFHGRYGFQVQGNIGALRSLQKLCLIEANQGGGTLMTEVGKLSQLRRLGILKLRKEDGKSLCLSLKKLTNLRALSLTSIEEEEPLDLQHLSSPPLWIQRLYLRGRLETLPHWIPSLHGLVRLFLKWSRMKDDPLVLLEKLPNLVDLELLEVFEGDTLRFRTGGFKRLKLLGLAQFSELRCVEVEKGAMPCVEKLIIQRSESLKKLPVGIEHLTKLKMLEFVDMPEELIETLRSDEKGSDYLKVAHIPEVYFTYWREGVWEVNSLECLLEGENSPRPSITTWKTHDKFLMHRK</sequence>
<dbReference type="SUPFAM" id="SSF52058">
    <property type="entry name" value="L domain-like"/>
    <property type="match status" value="1"/>
</dbReference>
<proteinExistence type="predicted"/>
<reference evidence="8 9" key="1">
    <citation type="journal article" date="2019" name="Plant Biotechnol. J.">
        <title>The red bayberry genome and genetic basis of sex determination.</title>
        <authorList>
            <person name="Jia H.M."/>
            <person name="Jia H.J."/>
            <person name="Cai Q.L."/>
            <person name="Wang Y."/>
            <person name="Zhao H.B."/>
            <person name="Yang W.F."/>
            <person name="Wang G.Y."/>
            <person name="Li Y.H."/>
            <person name="Zhan D.L."/>
            <person name="Shen Y.T."/>
            <person name="Niu Q.F."/>
            <person name="Chang L."/>
            <person name="Qiu J."/>
            <person name="Zhao L."/>
            <person name="Xie H.B."/>
            <person name="Fu W.Y."/>
            <person name="Jin J."/>
            <person name="Li X.W."/>
            <person name="Jiao Y."/>
            <person name="Zhou C.C."/>
            <person name="Tu T."/>
            <person name="Chai C.Y."/>
            <person name="Gao J.L."/>
            <person name="Fan L.J."/>
            <person name="van de Weg E."/>
            <person name="Wang J.Y."/>
            <person name="Gao Z.S."/>
        </authorList>
    </citation>
    <scope>NUCLEOTIDE SEQUENCE [LARGE SCALE GENOMIC DNA]</scope>
    <source>
        <tissue evidence="8">Leaves</tissue>
    </source>
</reference>
<dbReference type="InterPro" id="IPR041118">
    <property type="entry name" value="Rx_N"/>
</dbReference>
<evidence type="ECO:0000259" key="6">
    <source>
        <dbReference type="Pfam" id="PF23559"/>
    </source>
</evidence>
<dbReference type="InterPro" id="IPR036388">
    <property type="entry name" value="WH-like_DNA-bd_sf"/>
</dbReference>
<dbReference type="InterPro" id="IPR058922">
    <property type="entry name" value="WHD_DRP"/>
</dbReference>
<evidence type="ECO:0000259" key="5">
    <source>
        <dbReference type="Pfam" id="PF18052"/>
    </source>
</evidence>
<dbReference type="Gene3D" id="1.20.5.4130">
    <property type="match status" value="1"/>
</dbReference>
<dbReference type="InterPro" id="IPR032675">
    <property type="entry name" value="LRR_dom_sf"/>
</dbReference>
<dbReference type="FunFam" id="3.40.50.300:FF:001091">
    <property type="entry name" value="Probable disease resistance protein At1g61300"/>
    <property type="match status" value="1"/>
</dbReference>
<dbReference type="InterPro" id="IPR027417">
    <property type="entry name" value="P-loop_NTPase"/>
</dbReference>
<feature type="domain" description="Disease resistance protein winged helix" evidence="6">
    <location>
        <begin position="437"/>
        <end position="508"/>
    </location>
</feature>
<keyword evidence="2" id="KW-0547">Nucleotide-binding</keyword>
<keyword evidence="9" id="KW-1185">Reference proteome</keyword>
<keyword evidence="1" id="KW-0677">Repeat</keyword>
<evidence type="ECO:0000313" key="9">
    <source>
        <dbReference type="Proteomes" id="UP000516437"/>
    </source>
</evidence>
<dbReference type="Pfam" id="PF23559">
    <property type="entry name" value="WHD_DRP"/>
    <property type="match status" value="1"/>
</dbReference>
<dbReference type="Gene3D" id="1.10.8.430">
    <property type="entry name" value="Helical domain of apoptotic protease-activating factors"/>
    <property type="match status" value="1"/>
</dbReference>
<dbReference type="PANTHER" id="PTHR23155">
    <property type="entry name" value="DISEASE RESISTANCE PROTEIN RP"/>
    <property type="match status" value="1"/>
</dbReference>
<evidence type="ECO:0000259" key="7">
    <source>
        <dbReference type="Pfam" id="PF23598"/>
    </source>
</evidence>
<dbReference type="InterPro" id="IPR002182">
    <property type="entry name" value="NB-ARC"/>
</dbReference>
<comment type="caution">
    <text evidence="8">The sequence shown here is derived from an EMBL/GenBank/DDBJ whole genome shotgun (WGS) entry which is preliminary data.</text>
</comment>
<feature type="domain" description="NB-ARC" evidence="4">
    <location>
        <begin position="173"/>
        <end position="351"/>
    </location>
</feature>
<dbReference type="GO" id="GO:0043531">
    <property type="term" value="F:ADP binding"/>
    <property type="evidence" value="ECO:0007669"/>
    <property type="project" value="InterPro"/>
</dbReference>
<dbReference type="InterPro" id="IPR044974">
    <property type="entry name" value="Disease_R_plants"/>
</dbReference>
<organism evidence="8 9">
    <name type="scientific">Morella rubra</name>
    <name type="common">Chinese bayberry</name>
    <dbReference type="NCBI Taxonomy" id="262757"/>
    <lineage>
        <taxon>Eukaryota</taxon>
        <taxon>Viridiplantae</taxon>
        <taxon>Streptophyta</taxon>
        <taxon>Embryophyta</taxon>
        <taxon>Tracheophyta</taxon>
        <taxon>Spermatophyta</taxon>
        <taxon>Magnoliopsida</taxon>
        <taxon>eudicotyledons</taxon>
        <taxon>Gunneridae</taxon>
        <taxon>Pentapetalae</taxon>
        <taxon>rosids</taxon>
        <taxon>fabids</taxon>
        <taxon>Fagales</taxon>
        <taxon>Myricaceae</taxon>
        <taxon>Morella</taxon>
    </lineage>
</organism>
<dbReference type="InterPro" id="IPR038005">
    <property type="entry name" value="RX-like_CC"/>
</dbReference>
<gene>
    <name evidence="8" type="ORF">CJ030_MR5G016191</name>
</gene>
<dbReference type="Gene3D" id="3.80.10.10">
    <property type="entry name" value="Ribonuclease Inhibitor"/>
    <property type="match status" value="1"/>
</dbReference>
<evidence type="ECO:0000256" key="2">
    <source>
        <dbReference type="ARBA" id="ARBA00022741"/>
    </source>
</evidence>
<evidence type="ECO:0000259" key="4">
    <source>
        <dbReference type="Pfam" id="PF00931"/>
    </source>
</evidence>
<dbReference type="OrthoDB" id="690341at2759"/>
<dbReference type="EMBL" id="RXIC02000023">
    <property type="protein sequence ID" value="KAB1213704.1"/>
    <property type="molecule type" value="Genomic_DNA"/>
</dbReference>
<evidence type="ECO:0000256" key="3">
    <source>
        <dbReference type="ARBA" id="ARBA00022821"/>
    </source>
</evidence>
<keyword evidence="3" id="KW-0611">Plant defense</keyword>
<dbReference type="CDD" id="cd14798">
    <property type="entry name" value="RX-CC_like"/>
    <property type="match status" value="1"/>
</dbReference>
<dbReference type="Pfam" id="PF18052">
    <property type="entry name" value="Rx_N"/>
    <property type="match status" value="1"/>
</dbReference>
<accession>A0A6A1VLQ8</accession>